<dbReference type="InterPro" id="IPR036026">
    <property type="entry name" value="Seven-hairpin_glycosidases"/>
</dbReference>
<dbReference type="AlphaFoldDB" id="A0A9P3PVI9"/>
<evidence type="ECO:0000256" key="2">
    <source>
        <dbReference type="ARBA" id="ARBA00004922"/>
    </source>
</evidence>
<evidence type="ECO:0000256" key="14">
    <source>
        <dbReference type="RuleBase" id="RU361193"/>
    </source>
</evidence>
<keyword evidence="6 13" id="KW-1015">Disulfide bond</keyword>
<evidence type="ECO:0000256" key="5">
    <source>
        <dbReference type="ARBA" id="ARBA00022801"/>
    </source>
</evidence>
<comment type="catalytic activity">
    <reaction evidence="10">
        <text>N(4)-(alpha-D-Man-(1-&gt;2)-alpha-D-Man-(1-&gt;2)-alpha-D-Man-(1-&gt;3)-[alpha-D-Man-(1-&gt;2)-alpha-D-Man-(1-&gt;3)-[alpha-D-Man-(1-&gt;2)-alpha-D-Man-(1-&gt;6)]-alpha-D-Man-(1-&gt;6)]-beta-D-Man-(1-&gt;4)-beta-D-GlcNAc-(1-&gt;4)-beta-D-GlcNAc)-L-asparaginyl-[protein] (N-glucan mannose isomer 9A1,2,3B1,2,3) + 4 H2O = N(4)-(alpha-D-Man-(1-&gt;3)-[alpha-D-Man-(1-&gt;3)-[alpha-D-Man-(1-&gt;6)]-alpha-D-Man-(1-&gt;6)]-beta-D-Man-(1-&gt;4)-beta-D-GlcNAc-(1-&gt;4)-beta-D-GlcNAc)-L-asparaginyl-[protein] (N-glucan mannose isomer 5A1,2) + 4 beta-D-mannose</text>
        <dbReference type="Rhea" id="RHEA:56008"/>
        <dbReference type="Rhea" id="RHEA-COMP:14356"/>
        <dbReference type="Rhea" id="RHEA-COMP:14367"/>
        <dbReference type="ChEBI" id="CHEBI:15377"/>
        <dbReference type="ChEBI" id="CHEBI:28563"/>
        <dbReference type="ChEBI" id="CHEBI:59087"/>
        <dbReference type="ChEBI" id="CHEBI:139493"/>
        <dbReference type="EC" id="3.2.1.113"/>
    </reaction>
</comment>
<dbReference type="PRINTS" id="PR00747">
    <property type="entry name" value="GLYHDRLASE47"/>
</dbReference>
<keyword evidence="12" id="KW-0479">Metal-binding</keyword>
<evidence type="ECO:0000256" key="9">
    <source>
        <dbReference type="ARBA" id="ARBA00047669"/>
    </source>
</evidence>
<dbReference type="GO" id="GO:0005509">
    <property type="term" value="F:calcium ion binding"/>
    <property type="evidence" value="ECO:0007669"/>
    <property type="project" value="InterPro"/>
</dbReference>
<keyword evidence="8 14" id="KW-0326">Glycosidase</keyword>
<dbReference type="OrthoDB" id="8118055at2759"/>
<evidence type="ECO:0000256" key="10">
    <source>
        <dbReference type="ARBA" id="ARBA00048605"/>
    </source>
</evidence>
<keyword evidence="7" id="KW-0325">Glycoprotein</keyword>
<evidence type="ECO:0000256" key="12">
    <source>
        <dbReference type="PIRSR" id="PIRSR601382-2"/>
    </source>
</evidence>
<evidence type="ECO:0000256" key="11">
    <source>
        <dbReference type="PIRSR" id="PIRSR601382-1"/>
    </source>
</evidence>
<evidence type="ECO:0000256" key="13">
    <source>
        <dbReference type="PIRSR" id="PIRSR601382-3"/>
    </source>
</evidence>
<keyword evidence="18" id="KW-1185">Reference proteome</keyword>
<protein>
    <recommendedName>
        <fullName evidence="14">alpha-1,2-Mannosidase</fullName>
        <ecNumber evidence="14">3.2.1.-</ecNumber>
    </recommendedName>
</protein>
<comment type="pathway">
    <text evidence="2">Protein modification; protein glycosylation.</text>
</comment>
<evidence type="ECO:0000256" key="15">
    <source>
        <dbReference type="SAM" id="MobiDB-lite"/>
    </source>
</evidence>
<dbReference type="EC" id="3.2.1.-" evidence="14"/>
<feature type="active site" evidence="11">
    <location>
        <position position="251"/>
    </location>
</feature>
<feature type="signal peptide" evidence="16">
    <location>
        <begin position="1"/>
        <end position="20"/>
    </location>
</feature>
<evidence type="ECO:0000256" key="6">
    <source>
        <dbReference type="ARBA" id="ARBA00023157"/>
    </source>
</evidence>
<accession>A0A9P3PVI9</accession>
<keyword evidence="12" id="KW-0106">Calcium</keyword>
<dbReference type="PANTHER" id="PTHR11742:SF101">
    <property type="entry name" value="MANNOSYL-OLIGOSACCHARIDE ALPHA-1,2-MANNOSIDASE 1B"/>
    <property type="match status" value="1"/>
</dbReference>
<comment type="catalytic activity">
    <reaction evidence="9">
        <text>N(4)-(alpha-D-Man-(1-&gt;2)-alpha-D-Man-(1-&gt;2)-alpha-D-Man-(1-&gt;3)-[alpha-D-Man-(1-&gt;3)-[alpha-D-Man-(1-&gt;2)-alpha-D-Man-(1-&gt;6)]-alpha-D-Man-(1-&gt;6)]-beta-D-Man-(1-&gt;4)-beta-D-GlcNAc-(1-&gt;4)-beta-D-GlcNAc)-L-asparaginyl-[protein] (N-glucan mannose isomer 8A1,2,3B1,3) + 3 H2O = N(4)-(alpha-D-Man-(1-&gt;3)-[alpha-D-Man-(1-&gt;3)-[alpha-D-Man-(1-&gt;6)]-alpha-D-Man-(1-&gt;6)]-beta-D-Man-(1-&gt;4)-beta-D-GlcNAc-(1-&gt;4)-beta-D-GlcNAc)-L-asparaginyl-[protein] (N-glucan mannose isomer 5A1,2) + 3 beta-D-mannose</text>
        <dbReference type="Rhea" id="RHEA:56028"/>
        <dbReference type="Rhea" id="RHEA-COMP:14358"/>
        <dbReference type="Rhea" id="RHEA-COMP:14367"/>
        <dbReference type="ChEBI" id="CHEBI:15377"/>
        <dbReference type="ChEBI" id="CHEBI:28563"/>
        <dbReference type="ChEBI" id="CHEBI:59087"/>
        <dbReference type="ChEBI" id="CHEBI:60628"/>
        <dbReference type="EC" id="3.2.1.113"/>
    </reaction>
</comment>
<reference evidence="17" key="1">
    <citation type="submission" date="2022-07" db="EMBL/GenBank/DDBJ databases">
        <title>The genome of Lyophyllum shimeji provides insight into the initial evolution of ectomycorrhizal fungal genome.</title>
        <authorList>
            <person name="Kobayashi Y."/>
            <person name="Shibata T."/>
            <person name="Hirakawa H."/>
            <person name="Shigenobu S."/>
            <person name="Nishiyama T."/>
            <person name="Yamada A."/>
            <person name="Hasebe M."/>
            <person name="Kawaguchi M."/>
        </authorList>
    </citation>
    <scope>NUCLEOTIDE SEQUENCE</scope>
    <source>
        <strain evidence="17">AT787</strain>
    </source>
</reference>
<dbReference type="SUPFAM" id="SSF48225">
    <property type="entry name" value="Seven-hairpin glycosidases"/>
    <property type="match status" value="1"/>
</dbReference>
<dbReference type="Gene3D" id="1.50.10.10">
    <property type="match status" value="1"/>
</dbReference>
<feature type="disulfide bond" evidence="13">
    <location>
        <begin position="316"/>
        <end position="345"/>
    </location>
</feature>
<feature type="active site" description="Proton donor" evidence="11">
    <location>
        <position position="121"/>
    </location>
</feature>
<feature type="binding site" evidence="12">
    <location>
        <position position="487"/>
    </location>
    <ligand>
        <name>Ca(2+)</name>
        <dbReference type="ChEBI" id="CHEBI:29108"/>
    </ligand>
</feature>
<evidence type="ECO:0000256" key="8">
    <source>
        <dbReference type="ARBA" id="ARBA00023295"/>
    </source>
</evidence>
<dbReference type="PANTHER" id="PTHR11742">
    <property type="entry name" value="MANNOSYL-OLIGOSACCHARIDE ALPHA-1,2-MANNOSIDASE-RELATED"/>
    <property type="match status" value="1"/>
</dbReference>
<dbReference type="GO" id="GO:0004571">
    <property type="term" value="F:mannosyl-oligosaccharide 1,2-alpha-mannosidase activity"/>
    <property type="evidence" value="ECO:0007669"/>
    <property type="project" value="UniProtKB-EC"/>
</dbReference>
<feature type="active site" description="Proton donor" evidence="11">
    <location>
        <position position="359"/>
    </location>
</feature>
<evidence type="ECO:0000256" key="3">
    <source>
        <dbReference type="ARBA" id="ARBA00007658"/>
    </source>
</evidence>
<evidence type="ECO:0000256" key="7">
    <source>
        <dbReference type="ARBA" id="ARBA00023180"/>
    </source>
</evidence>
<dbReference type="InterPro" id="IPR050749">
    <property type="entry name" value="Glycosyl_Hydrolase_47"/>
</dbReference>
<dbReference type="GO" id="GO:0005975">
    <property type="term" value="P:carbohydrate metabolic process"/>
    <property type="evidence" value="ECO:0007669"/>
    <property type="project" value="InterPro"/>
</dbReference>
<feature type="chain" id="PRO_5040268268" description="alpha-1,2-Mannosidase" evidence="16">
    <location>
        <begin position="21"/>
        <end position="537"/>
    </location>
</feature>
<dbReference type="FunFam" id="1.50.10.10:FF:000047">
    <property type="entry name" value="Mannosyl-oligosaccharide alpha-1,2-mannosidase"/>
    <property type="match status" value="1"/>
</dbReference>
<evidence type="ECO:0000256" key="4">
    <source>
        <dbReference type="ARBA" id="ARBA00022729"/>
    </source>
</evidence>
<evidence type="ECO:0000313" key="17">
    <source>
        <dbReference type="EMBL" id="GLB42363.1"/>
    </source>
</evidence>
<keyword evidence="5 14" id="KW-0378">Hydrolase</keyword>
<comment type="cofactor">
    <cofactor evidence="1 12">
        <name>Ca(2+)</name>
        <dbReference type="ChEBI" id="CHEBI:29108"/>
    </cofactor>
</comment>
<dbReference type="InterPro" id="IPR001382">
    <property type="entry name" value="Glyco_hydro_47"/>
</dbReference>
<dbReference type="GO" id="GO:0005783">
    <property type="term" value="C:endoplasmic reticulum"/>
    <property type="evidence" value="ECO:0007669"/>
    <property type="project" value="TreeGrafter"/>
</dbReference>
<dbReference type="Pfam" id="PF01532">
    <property type="entry name" value="Glyco_hydro_47"/>
    <property type="match status" value="1"/>
</dbReference>
<keyword evidence="4 16" id="KW-0732">Signal</keyword>
<comment type="similarity">
    <text evidence="3 14">Belongs to the glycosyl hydrolase 47 family.</text>
</comment>
<dbReference type="InterPro" id="IPR012341">
    <property type="entry name" value="6hp_glycosidase-like_sf"/>
</dbReference>
<evidence type="ECO:0000256" key="1">
    <source>
        <dbReference type="ARBA" id="ARBA00001913"/>
    </source>
</evidence>
<dbReference type="EMBL" id="BRPK01000011">
    <property type="protein sequence ID" value="GLB42363.1"/>
    <property type="molecule type" value="Genomic_DNA"/>
</dbReference>
<organism evidence="17 18">
    <name type="scientific">Lyophyllum shimeji</name>
    <name type="common">Hon-shimeji</name>
    <name type="synonym">Tricholoma shimeji</name>
    <dbReference type="NCBI Taxonomy" id="47721"/>
    <lineage>
        <taxon>Eukaryota</taxon>
        <taxon>Fungi</taxon>
        <taxon>Dikarya</taxon>
        <taxon>Basidiomycota</taxon>
        <taxon>Agaricomycotina</taxon>
        <taxon>Agaricomycetes</taxon>
        <taxon>Agaricomycetidae</taxon>
        <taxon>Agaricales</taxon>
        <taxon>Tricholomatineae</taxon>
        <taxon>Lyophyllaceae</taxon>
        <taxon>Lyophyllum</taxon>
    </lineage>
</organism>
<dbReference type="Proteomes" id="UP001063166">
    <property type="component" value="Unassembled WGS sequence"/>
</dbReference>
<dbReference type="GO" id="GO:0036503">
    <property type="term" value="P:ERAD pathway"/>
    <property type="evidence" value="ECO:0007669"/>
    <property type="project" value="UniProtKB-ARBA"/>
</dbReference>
<name>A0A9P3PVI9_LYOSH</name>
<feature type="region of interest" description="Disordered" evidence="15">
    <location>
        <begin position="496"/>
        <end position="537"/>
    </location>
</feature>
<comment type="caution">
    <text evidence="17">The sequence shown here is derived from an EMBL/GenBank/DDBJ whole genome shotgun (WGS) entry which is preliminary data.</text>
</comment>
<dbReference type="GO" id="GO:0016020">
    <property type="term" value="C:membrane"/>
    <property type="evidence" value="ECO:0007669"/>
    <property type="project" value="InterPro"/>
</dbReference>
<sequence>MVLSRRVALALAFTVPAALAGNVQKAGLVLPPDAQLHKAAVEKIFVDSYTAYKKFAFGHDDLSPLSQSFSDGRNGWGATIVDALSTMKIMGLDDLFLEGVNFSSKIDFSKSQTPDTVSVFETTIRYLGGLLSAYELSDQKYPILLEKAKEVADKMAFAWVGNNDVPFGFLDFAHNTPTIASSNIAEAGTLSLEWSTLTAHTSNQTYGDLAVKSARHIANLPAPLPGLAAQGINPATGQFVGGYVTWGGGSDSYFEYLIKYARLSNTNDPLFVNTWQTAVDSSIKTLLRKSAVGDHVYLADFDSQRQIRHVSSHLACFHGGNWIFGGKLLNNQTIVDIALQLVDACWNTYASTETGIGPEAFAFTSADGNFTGGNPITPDQAAFNAKNGFYITSSAYILRPEVLESNFYAWRATGDRKYLDRAASAVASFNEFLQTPTGFAGLNDVNNASGTKIDDTESFWFAEVLKYLYLTFDDPKHISLDDYVFNTEAHPFKAPRAKPSYGSNTVLPGKPFKAQSGPPLPEISPSRFQHGRTNPPQ</sequence>
<feature type="active site" evidence="11">
    <location>
        <position position="401"/>
    </location>
</feature>
<proteinExistence type="inferred from homology"/>
<evidence type="ECO:0000256" key="16">
    <source>
        <dbReference type="SAM" id="SignalP"/>
    </source>
</evidence>
<evidence type="ECO:0000313" key="18">
    <source>
        <dbReference type="Proteomes" id="UP001063166"/>
    </source>
</evidence>
<gene>
    <name evidence="17" type="ORF">LshimejAT787_1103780</name>
</gene>